<dbReference type="KEGG" id="smm:Smp_200670"/>
<protein>
    <submittedName>
        <fullName evidence="3">Smp_200670</fullName>
    </submittedName>
</protein>
<dbReference type="HOGENOM" id="CLU_2760964_0_0_1"/>
<reference evidence="3" key="2">
    <citation type="submission" date="2018-12" db="UniProtKB">
        <authorList>
            <consortium name="WormBaseParasite"/>
        </authorList>
    </citation>
    <scope>IDENTIFICATION</scope>
    <source>
        <strain evidence="3">Puerto Rican</strain>
    </source>
</reference>
<dbReference type="InParanoid" id="G4V5N9"/>
<dbReference type="WBParaSite" id="Smp_200670.1">
    <property type="protein sequence ID" value="Smp_200670.1"/>
    <property type="gene ID" value="Smp_200670"/>
</dbReference>
<evidence type="ECO:0000256" key="1">
    <source>
        <dbReference type="SAM" id="SignalP"/>
    </source>
</evidence>
<reference evidence="2" key="1">
    <citation type="journal article" date="2012" name="PLoS Negl. Trop. Dis.">
        <title>A systematically improved high quality genome and transcriptome of the human blood fluke Schistosoma mansoni.</title>
        <authorList>
            <person name="Protasio A.V."/>
            <person name="Tsai I.J."/>
            <person name="Babbage A."/>
            <person name="Nichol S."/>
            <person name="Hunt M."/>
            <person name="Aslett M.A."/>
            <person name="De Silva N."/>
            <person name="Velarde G.S."/>
            <person name="Anderson T.J."/>
            <person name="Clark R.C."/>
            <person name="Davidson C."/>
            <person name="Dillon G.P."/>
            <person name="Holroyd N.E."/>
            <person name="LoVerde P.T."/>
            <person name="Lloyd C."/>
            <person name="McQuillan J."/>
            <person name="Oliveira G."/>
            <person name="Otto T.D."/>
            <person name="Parker-Manuel S.J."/>
            <person name="Quail M.A."/>
            <person name="Wilson R.A."/>
            <person name="Zerlotini A."/>
            <person name="Dunne D.W."/>
            <person name="Berriman M."/>
        </authorList>
    </citation>
    <scope>NUCLEOTIDE SEQUENCE [LARGE SCALE GENOMIC DNA]</scope>
    <source>
        <strain evidence="2">Puerto Rican</strain>
    </source>
</reference>
<evidence type="ECO:0000313" key="2">
    <source>
        <dbReference type="Proteomes" id="UP000008854"/>
    </source>
</evidence>
<accession>G4V5N9</accession>
<feature type="chain" id="PRO_5030171950" evidence="1">
    <location>
        <begin position="17"/>
        <end position="70"/>
    </location>
</feature>
<organism evidence="2 3">
    <name type="scientific">Schistosoma mansoni</name>
    <name type="common">Blood fluke</name>
    <dbReference type="NCBI Taxonomy" id="6183"/>
    <lineage>
        <taxon>Eukaryota</taxon>
        <taxon>Metazoa</taxon>
        <taxon>Spiralia</taxon>
        <taxon>Lophotrochozoa</taxon>
        <taxon>Platyhelminthes</taxon>
        <taxon>Trematoda</taxon>
        <taxon>Digenea</taxon>
        <taxon>Strigeidida</taxon>
        <taxon>Schistosomatoidea</taxon>
        <taxon>Schistosomatidae</taxon>
        <taxon>Schistosoma</taxon>
    </lineage>
</organism>
<dbReference type="Proteomes" id="UP000008854">
    <property type="component" value="Unassembled WGS sequence"/>
</dbReference>
<dbReference type="RefSeq" id="XP_018649503.1">
    <property type="nucleotide sequence ID" value="XM_018795163.1"/>
</dbReference>
<dbReference type="AlphaFoldDB" id="G4V5N9"/>
<name>G4V5N9_SCHMA</name>
<keyword evidence="1" id="KW-0732">Signal</keyword>
<keyword evidence="2" id="KW-1185">Reference proteome</keyword>
<feature type="signal peptide" evidence="1">
    <location>
        <begin position="1"/>
        <end position="16"/>
    </location>
</feature>
<sequence length="70" mass="8087">MSGFLVFASFLAVVNSRNQCQKRLFSLLCFVLYNLALLLLRNLTWDTNYPTESHSPCLKFVRVHETAYSV</sequence>
<dbReference type="GeneID" id="29830423"/>
<dbReference type="CTD" id="29830423"/>
<proteinExistence type="predicted"/>
<evidence type="ECO:0000313" key="3">
    <source>
        <dbReference type="WBParaSite" id="Smp_200670.1"/>
    </source>
</evidence>